<evidence type="ECO:0000313" key="2">
    <source>
        <dbReference type="Proteomes" id="UP000198660"/>
    </source>
</evidence>
<accession>A0A1I6QMJ8</accession>
<keyword evidence="2" id="KW-1185">Reference proteome</keyword>
<sequence>MIHRKRPIQISGGSGPRFFIRTQFNFSATPRTYACFLSGLADRNVSITGILETAIGRRRRVRVVVSQPNVERRRDLVKTRNVLKNLGIPFREKKVIQARGDFSGIPGVIRTFNNALYCKMRISNEYIGENTYIYFDVANRNISRALRILRMTPIPQCPTRCP</sequence>
<dbReference type="EMBL" id="FPAA01000003">
    <property type="protein sequence ID" value="SFS53620.1"/>
    <property type="molecule type" value="Genomic_DNA"/>
</dbReference>
<reference evidence="2" key="1">
    <citation type="submission" date="2016-10" db="EMBL/GenBank/DDBJ databases">
        <authorList>
            <person name="Varghese N."/>
            <person name="Submissions S."/>
        </authorList>
    </citation>
    <scope>NUCLEOTIDE SEQUENCE [LARGE SCALE GENOMIC DNA]</scope>
    <source>
        <strain evidence="2">DSM 45789</strain>
    </source>
</reference>
<evidence type="ECO:0008006" key="3">
    <source>
        <dbReference type="Google" id="ProtNLM"/>
    </source>
</evidence>
<organism evidence="1 2">
    <name type="scientific">Marininema halotolerans</name>
    <dbReference type="NCBI Taxonomy" id="1155944"/>
    <lineage>
        <taxon>Bacteria</taxon>
        <taxon>Bacillati</taxon>
        <taxon>Bacillota</taxon>
        <taxon>Bacilli</taxon>
        <taxon>Bacillales</taxon>
        <taxon>Thermoactinomycetaceae</taxon>
        <taxon>Marininema</taxon>
    </lineage>
</organism>
<gene>
    <name evidence="1" type="ORF">SAMN05444972_103247</name>
</gene>
<name>A0A1I6QMJ8_9BACL</name>
<dbReference type="Proteomes" id="UP000198660">
    <property type="component" value="Unassembled WGS sequence"/>
</dbReference>
<dbReference type="RefSeq" id="WP_091835127.1">
    <property type="nucleotide sequence ID" value="NZ_FPAA01000003.1"/>
</dbReference>
<dbReference type="OrthoDB" id="2987322at2"/>
<dbReference type="AlphaFoldDB" id="A0A1I6QMJ8"/>
<proteinExistence type="predicted"/>
<evidence type="ECO:0000313" key="1">
    <source>
        <dbReference type="EMBL" id="SFS53620.1"/>
    </source>
</evidence>
<protein>
    <recommendedName>
        <fullName evidence="3">ACT domain-containing protein</fullName>
    </recommendedName>
</protein>